<keyword evidence="2" id="KW-1185">Reference proteome</keyword>
<comment type="caution">
    <text evidence="1">The sequence shown here is derived from an EMBL/GenBank/DDBJ whole genome shotgun (WGS) entry which is preliminary data.</text>
</comment>
<evidence type="ECO:0000313" key="2">
    <source>
        <dbReference type="Proteomes" id="UP001642409"/>
    </source>
</evidence>
<reference evidence="1 2" key="1">
    <citation type="submission" date="2024-07" db="EMBL/GenBank/DDBJ databases">
        <authorList>
            <person name="Akdeniz Z."/>
        </authorList>
    </citation>
    <scope>NUCLEOTIDE SEQUENCE [LARGE SCALE GENOMIC DNA]</scope>
</reference>
<protein>
    <submittedName>
        <fullName evidence="1">Uncharacterized protein</fullName>
    </submittedName>
</protein>
<dbReference type="Proteomes" id="UP001642409">
    <property type="component" value="Unassembled WGS sequence"/>
</dbReference>
<name>A0ABP1IZZ2_9EUKA</name>
<evidence type="ECO:0000313" key="1">
    <source>
        <dbReference type="EMBL" id="CAL6027644.1"/>
    </source>
</evidence>
<accession>A0ABP1IZZ2</accession>
<organism evidence="1 2">
    <name type="scientific">Hexamita inflata</name>
    <dbReference type="NCBI Taxonomy" id="28002"/>
    <lineage>
        <taxon>Eukaryota</taxon>
        <taxon>Metamonada</taxon>
        <taxon>Diplomonadida</taxon>
        <taxon>Hexamitidae</taxon>
        <taxon>Hexamitinae</taxon>
        <taxon>Hexamita</taxon>
    </lineage>
</organism>
<gene>
    <name evidence="1" type="ORF">HINF_LOCUS31424</name>
</gene>
<dbReference type="EMBL" id="CAXDID020000105">
    <property type="protein sequence ID" value="CAL6027644.1"/>
    <property type="molecule type" value="Genomic_DNA"/>
</dbReference>
<proteinExistence type="predicted"/>
<sequence length="889" mass="102051">MDPSVSLAFVDTLPLSCLSLDNMEIKRSTDDIPTMIKQRESLIDSVHKMEESRLQIAAAEKKVTAVYAPQIKELTLKVQQFETQIQGITIAQAPSELEVKPLIQKAIKKLQPHYDLAAALKEYGQSDEFKNYRFVKATKAPLDLYWDCEGITRVQFKDGQVAAEWVANYDAEKFEYKQQWVMPGQVFALALEETGSILKFDIACSVFYEVDYKPMDKQYGKGVAALALSADYDEEAAAAESTRILENCGAGKHKSFLKDDCKNGEFVRNFVDAALVPLVLLKDQKKIWEEYHAKLMKMKGDFEGLEFYKKFNKQPEYVAVRIYNDLKEVLNELNQIYQHPDVTAVLNDPEFELESLMNRPHIQLLERIARMHQAVKKFESDFDSEIEKTQALIKQTFDNKVQAVLDQKLVFDKQLVEVQQKQNNELETARSSINKGFSDTVGKINTIECNLKQIMQWRDLSNEKRYVIICEKIYNENVILGERIVNENKNSKFDVITGTVSENQIAFAKLVYKDQAEHEKVEFYYEAFDPVLNQEELKPFVEKQAKKLLKQYVSQLQLSLNGKTISCSQDAIKILAKTCSSFFIQVPIDDPVSPFVEGSQYDALTKQFQVQVVTITPTIVTILIHNQFNATKSIVDQITQLKQKIMLQPQRTTLEKLTKIDPSVLKIVNLGTSLDSKFNSETLYMSSKLTINDLFIAVFQVGNGVQRDLIFVDGSDANSWTTLYQKSILYFNYVGFLTPKPLVAQLTKQFPNCEKYYVNEVKDFTTVLIGKELILDPSTLDQFTEPDNSLQLIINSYIKNHQKETQAHLEKLLQVEKIIKDEPAENGIEIDLNEEAQEFENLQLKVEQILLQLQKPRNEKANQYQKNLRAGMVAFVKKWLEMIENGFRE</sequence>